<dbReference type="AlphaFoldDB" id="A0A0F8ZFB3"/>
<organism evidence="2">
    <name type="scientific">marine sediment metagenome</name>
    <dbReference type="NCBI Taxonomy" id="412755"/>
    <lineage>
        <taxon>unclassified sequences</taxon>
        <taxon>metagenomes</taxon>
        <taxon>ecological metagenomes</taxon>
    </lineage>
</organism>
<feature type="compositionally biased region" description="Basic and acidic residues" evidence="1">
    <location>
        <begin position="55"/>
        <end position="102"/>
    </location>
</feature>
<name>A0A0F8ZFB3_9ZZZZ</name>
<evidence type="ECO:0000313" key="2">
    <source>
        <dbReference type="EMBL" id="KKK65179.1"/>
    </source>
</evidence>
<proteinExistence type="predicted"/>
<accession>A0A0F8ZFB3</accession>
<reference evidence="2" key="1">
    <citation type="journal article" date="2015" name="Nature">
        <title>Complex archaea that bridge the gap between prokaryotes and eukaryotes.</title>
        <authorList>
            <person name="Spang A."/>
            <person name="Saw J.H."/>
            <person name="Jorgensen S.L."/>
            <person name="Zaremba-Niedzwiedzka K."/>
            <person name="Martijn J."/>
            <person name="Lind A.E."/>
            <person name="van Eijk R."/>
            <person name="Schleper C."/>
            <person name="Guy L."/>
            <person name="Ettema T.J."/>
        </authorList>
    </citation>
    <scope>NUCLEOTIDE SEQUENCE</scope>
</reference>
<evidence type="ECO:0000256" key="1">
    <source>
        <dbReference type="SAM" id="MobiDB-lite"/>
    </source>
</evidence>
<sequence length="102" mass="11670">SLRDTPERKSLFARILPDMAVEIDVKPQTKEEFEDAIMKRLEEQAILIRSLSQGEEDKGEKEKEVESLRKELDELKASIEEKVSEKPESATPKKQDKSSKVA</sequence>
<protein>
    <submittedName>
        <fullName evidence="2">Uncharacterized protein</fullName>
    </submittedName>
</protein>
<feature type="region of interest" description="Disordered" evidence="1">
    <location>
        <begin position="49"/>
        <end position="102"/>
    </location>
</feature>
<comment type="caution">
    <text evidence="2">The sequence shown here is derived from an EMBL/GenBank/DDBJ whole genome shotgun (WGS) entry which is preliminary data.</text>
</comment>
<gene>
    <name evidence="2" type="ORF">LCGC14_2976730</name>
</gene>
<feature type="non-terminal residue" evidence="2">
    <location>
        <position position="1"/>
    </location>
</feature>
<dbReference type="EMBL" id="LAZR01060681">
    <property type="protein sequence ID" value="KKK65179.1"/>
    <property type="molecule type" value="Genomic_DNA"/>
</dbReference>